<sequence>MSVPPIRLSAPLKSILAANPAEAPSPSREQLETLFDAIRIQSEEQHAHTSSDNGSNSDRVGERDTRGKGAPGIWLIVLTASLFALNALKAIPHLYAYAVRQHAPVRSTHPSSGVTGKEAEETEDESEVAAVWVASRMREVGLKSASFMGVPRVRLPLPPVRVFVKSEYPHNEKLLTKLGDLHADLPTHILQSHYSSLLAPVALQDLLPADLDRVEMSVLAVACLRALGGVGKQVESHVFGLRKAREEQEEGKGGWITSEEGCLWLLCAVDRVAELFRGAM</sequence>
<dbReference type="EMBL" id="JASBWT010000001">
    <property type="protein sequence ID" value="KAJ9109294.1"/>
    <property type="molecule type" value="Genomic_DNA"/>
</dbReference>
<gene>
    <name evidence="1" type="ORF">QFC21_000623</name>
</gene>
<organism evidence="1 2">
    <name type="scientific">Naganishia friedmannii</name>
    <dbReference type="NCBI Taxonomy" id="89922"/>
    <lineage>
        <taxon>Eukaryota</taxon>
        <taxon>Fungi</taxon>
        <taxon>Dikarya</taxon>
        <taxon>Basidiomycota</taxon>
        <taxon>Agaricomycotina</taxon>
        <taxon>Tremellomycetes</taxon>
        <taxon>Filobasidiales</taxon>
        <taxon>Filobasidiaceae</taxon>
        <taxon>Naganishia</taxon>
    </lineage>
</organism>
<dbReference type="Proteomes" id="UP001227268">
    <property type="component" value="Unassembled WGS sequence"/>
</dbReference>
<evidence type="ECO:0000313" key="2">
    <source>
        <dbReference type="Proteomes" id="UP001227268"/>
    </source>
</evidence>
<evidence type="ECO:0000313" key="1">
    <source>
        <dbReference type="EMBL" id="KAJ9109294.1"/>
    </source>
</evidence>
<proteinExistence type="predicted"/>
<name>A0ACC2WDJ3_9TREE</name>
<keyword evidence="2" id="KW-1185">Reference proteome</keyword>
<comment type="caution">
    <text evidence="1">The sequence shown here is derived from an EMBL/GenBank/DDBJ whole genome shotgun (WGS) entry which is preliminary data.</text>
</comment>
<reference evidence="1" key="1">
    <citation type="submission" date="2023-04" db="EMBL/GenBank/DDBJ databases">
        <title>Draft Genome sequencing of Naganishia species isolated from polar environments using Oxford Nanopore Technology.</title>
        <authorList>
            <person name="Leo P."/>
            <person name="Venkateswaran K."/>
        </authorList>
    </citation>
    <scope>NUCLEOTIDE SEQUENCE</scope>
    <source>
        <strain evidence="1">MNA-CCFEE 5423</strain>
    </source>
</reference>
<accession>A0ACC2WDJ3</accession>
<protein>
    <submittedName>
        <fullName evidence="1">Uncharacterized protein</fullName>
    </submittedName>
</protein>